<dbReference type="EMBL" id="CP000885">
    <property type="protein sequence ID" value="ABX42535.1"/>
    <property type="molecule type" value="Genomic_DNA"/>
</dbReference>
<name>A9KJC3_LACP7</name>
<dbReference type="RefSeq" id="WP_012200189.1">
    <property type="nucleotide sequence ID" value="NC_010001.1"/>
</dbReference>
<dbReference type="OrthoDB" id="1524885at2"/>
<reference evidence="2" key="1">
    <citation type="submission" date="2007-11" db="EMBL/GenBank/DDBJ databases">
        <title>Complete genome sequence of Clostridium phytofermentans ISDg.</title>
        <authorList>
            <person name="Leschine S.B."/>
            <person name="Warnick T.A."/>
            <person name="Blanchard J.L."/>
            <person name="Schnell D.J."/>
            <person name="Petit E.L."/>
            <person name="LaTouf W.G."/>
            <person name="Copeland A."/>
            <person name="Lucas S."/>
            <person name="Lapidus A."/>
            <person name="Barry K."/>
            <person name="Glavina del Rio T."/>
            <person name="Dalin E."/>
            <person name="Tice H."/>
            <person name="Pitluck S."/>
            <person name="Kiss H."/>
            <person name="Brettin T."/>
            <person name="Bruce D."/>
            <person name="Detter J.C."/>
            <person name="Han C."/>
            <person name="Kuske C."/>
            <person name="Schmutz J."/>
            <person name="Larimer F."/>
            <person name="Land M."/>
            <person name="Hauser L."/>
            <person name="Kyrpides N."/>
            <person name="Kim E.A."/>
            <person name="Richardson P."/>
        </authorList>
    </citation>
    <scope>NUCLEOTIDE SEQUENCE [LARGE SCALE GENOMIC DNA]</scope>
    <source>
        <strain evidence="2">ATCC 700394 / DSM 18823 / ISDg</strain>
    </source>
</reference>
<dbReference type="Proteomes" id="UP000000370">
    <property type="component" value="Chromosome"/>
</dbReference>
<evidence type="ECO:0000313" key="2">
    <source>
        <dbReference type="Proteomes" id="UP000000370"/>
    </source>
</evidence>
<proteinExistence type="predicted"/>
<dbReference type="KEGG" id="cpy:Cphy_2169"/>
<evidence type="ECO:0000313" key="1">
    <source>
        <dbReference type="EMBL" id="ABX42535.1"/>
    </source>
</evidence>
<dbReference type="eggNOG" id="ENOG503331G">
    <property type="taxonomic scope" value="Bacteria"/>
</dbReference>
<gene>
    <name evidence="1" type="ordered locus">Cphy_2169</name>
</gene>
<accession>A9KJC3</accession>
<dbReference type="AlphaFoldDB" id="A9KJC3"/>
<sequence length="273" mass="31698">MGTLYEASQEIKSWITDQPVQEESLTDWMLRYISKYKKNFHYYLFNKTQEACNGADWLWCIKTNPYIYLFLVQAKKTKKTPSENYSGLNQHNGDQIVNLLNEAKTKNLYPIYTFYTNENYQTKCGAPKIDEGAFLASAYDIKKLFDAYGSKIKINSRLVNATHTESLLNNCIGLSCLEDCPLCNSEDSHDFENFLTNYLVNKIEDFNTKLIDENSIYRYKQDEVPSYISALPPMKPNGQGVSLPDWYQKEFSSQIQNLNGIVVFDFTKKTFDY</sequence>
<organism evidence="1 2">
    <name type="scientific">Lachnoclostridium phytofermentans (strain ATCC 700394 / DSM 18823 / ISDg)</name>
    <name type="common">Clostridium phytofermentans</name>
    <dbReference type="NCBI Taxonomy" id="357809"/>
    <lineage>
        <taxon>Bacteria</taxon>
        <taxon>Bacillati</taxon>
        <taxon>Bacillota</taxon>
        <taxon>Clostridia</taxon>
        <taxon>Lachnospirales</taxon>
        <taxon>Lachnospiraceae</taxon>
    </lineage>
</organism>
<keyword evidence="2" id="KW-1185">Reference proteome</keyword>
<dbReference type="HOGENOM" id="CLU_1018233_0_0_9"/>
<protein>
    <submittedName>
        <fullName evidence="1">Uncharacterized protein</fullName>
    </submittedName>
</protein>